<feature type="region of interest" description="Disordered" evidence="2">
    <location>
        <begin position="456"/>
        <end position="543"/>
    </location>
</feature>
<feature type="compositionally biased region" description="Basic and acidic residues" evidence="2">
    <location>
        <begin position="373"/>
        <end position="390"/>
    </location>
</feature>
<reference evidence="3 4" key="1">
    <citation type="journal article" date="2007" name="Proc. Natl. Acad. Sci. U.S.A.">
        <title>Dandruff-associated Malassezia genomes reveal convergent and divergent virulence traits shared with plant and human fungal pathogens.</title>
        <authorList>
            <person name="Xu J."/>
            <person name="Saunders C.W."/>
            <person name="Hu P."/>
            <person name="Grant R.A."/>
            <person name="Boekhout T."/>
            <person name="Kuramae E.E."/>
            <person name="Kronstad J.W."/>
            <person name="Deangelis Y.M."/>
            <person name="Reeder N.L."/>
            <person name="Johnstone K.R."/>
            <person name="Leland M."/>
            <person name="Fieno A.M."/>
            <person name="Begley W.M."/>
            <person name="Sun Y."/>
            <person name="Lacey M.P."/>
            <person name="Chaudhary T."/>
            <person name="Keough T."/>
            <person name="Chu L."/>
            <person name="Sears R."/>
            <person name="Yuan B."/>
            <person name="Dawson T.L.Jr."/>
        </authorList>
    </citation>
    <scope>NUCLEOTIDE SEQUENCE [LARGE SCALE GENOMIC DNA]</scope>
    <source>
        <strain evidence="4">ATCC MYA-4612 / CBS 7966</strain>
    </source>
</reference>
<feature type="compositionally biased region" description="Low complexity" evidence="2">
    <location>
        <begin position="532"/>
        <end position="543"/>
    </location>
</feature>
<feature type="compositionally biased region" description="Low complexity" evidence="2">
    <location>
        <begin position="916"/>
        <end position="928"/>
    </location>
</feature>
<protein>
    <submittedName>
        <fullName evidence="3">Uncharacterized protein</fullName>
    </submittedName>
</protein>
<feature type="region of interest" description="Disordered" evidence="2">
    <location>
        <begin position="175"/>
        <end position="210"/>
    </location>
</feature>
<feature type="compositionally biased region" description="Low complexity" evidence="2">
    <location>
        <begin position="267"/>
        <end position="276"/>
    </location>
</feature>
<feature type="compositionally biased region" description="Basic residues" evidence="2">
    <location>
        <begin position="717"/>
        <end position="736"/>
    </location>
</feature>
<feature type="region of interest" description="Disordered" evidence="2">
    <location>
        <begin position="1"/>
        <end position="34"/>
    </location>
</feature>
<dbReference type="Proteomes" id="UP000008837">
    <property type="component" value="Unassembled WGS sequence"/>
</dbReference>
<evidence type="ECO:0000256" key="2">
    <source>
        <dbReference type="SAM" id="MobiDB-lite"/>
    </source>
</evidence>
<feature type="compositionally biased region" description="Polar residues" evidence="2">
    <location>
        <begin position="198"/>
        <end position="210"/>
    </location>
</feature>
<feature type="compositionally biased region" description="Polar residues" evidence="2">
    <location>
        <begin position="16"/>
        <end position="25"/>
    </location>
</feature>
<keyword evidence="4" id="KW-1185">Reference proteome</keyword>
<dbReference type="EMBL" id="AAYY01000009">
    <property type="protein sequence ID" value="EDP43170.1"/>
    <property type="molecule type" value="Genomic_DNA"/>
</dbReference>
<evidence type="ECO:0000313" key="4">
    <source>
        <dbReference type="Proteomes" id="UP000008837"/>
    </source>
</evidence>
<dbReference type="RefSeq" id="XP_001730384.1">
    <property type="nucleotide sequence ID" value="XM_001730332.1"/>
</dbReference>
<dbReference type="KEGG" id="mgl:MGL_2766"/>
<sequence length="1112" mass="123482">MHSGSADLMIRPHLKASSSDGQYTKPSKKEQRKLRRRRQLAAALIEADNDDIERRVNYLTQYDAASSDIPALLSVAKFATQSVMLSAAATDQTQENDRPVYTYPLNTMQELSRKFLGLSAQWEGDDSSHDAANDDSLVDLYADEDSKLGRVEIGHLTFGSPLTHVLHDVQDIQTSSNQVQASTPVHSPRRTKPPHLSASVSMPQLSQKALTDSRGEFLLQRIQHLQEHPEPTPNPDISTSSQEDTSATFEDVGSASSERHPAKHRTSSLSLSSKASLSGIQPISDSTLFEQRNALGIQLGSDSEAFFSFRQRVLRGKEAARNPSGRRHSLSVSGWPGEMHSVAEEAGFLYDKPLDGLEPNPVQFGQQEPLSDMENKHDSLHEEGDKHYDGSHGTNNNDGSTHNHQNNHVTLRAKQWAQKFNTFRSLDKKRAKLSNVHTDPSDTKLAVSSEYPQLDGLSPVLDVPETSAPNSAAVSTPKDDALTGVSLHSPMTNPYDMASDRAPSSANTLRPNELLSPSASLSSSPPSPYPSAPQSSSLQAPPSAVEQMPLMNAKDSSFAAGEPIQASSSFYMNDANTLRHGPSWIPTYICIPMPLENLPIDVRDTQTDDDDKAFFAPHGAFILERGVILPSIQKNAGTYGPVQVPVNIGRRVLHPSTALFRNVLVQRDDEREGWGWERHTNASRYFADLQADDDDSDDELPLMDVRIQARDEWLAQKRQHRERVRRRQAKRERQRLRVQALEKGVHPSEYGVSEQSSDDGNQSGSDTTIDDGDELSEESDPERPWVDDKRPAGRLYGSSLIEMAMRQKQEQQQTARYYGRESMSANHMFTNDTKARMQRLFGEVSLWDEEMQRHQTSNQSPPAVAGTSVSMDEPVEPMLEPGAASAIVYPAADEVLVMEEAALDCEDDHVGDTWDDTSSSSSVSTSQSHNQDEQPRQKRLTYPIRRMARYSRNDPNRPRWLEKGEDDVPLAALRDDAEKYFSSSDEDVEPLGARHPQAEVIAEKEALIRRLQEENAQARMLLLRSSMQMHMPMPYMPWMMPPWMMPSISSEAHSLLGDDTLAATAAAATEHGELTDDVPVSYMYDPNVHAHGMYSATPAPVAWSVDDAHASE</sequence>
<feature type="compositionally biased region" description="Low complexity" evidence="2">
    <location>
        <begin position="753"/>
        <end position="766"/>
    </location>
</feature>
<name>A8Q5A7_MALGO</name>
<feature type="compositionally biased region" description="Basic and acidic residues" evidence="2">
    <location>
        <begin position="781"/>
        <end position="791"/>
    </location>
</feature>
<comment type="caution">
    <text evidence="3">The sequence shown here is derived from an EMBL/GenBank/DDBJ whole genome shotgun (WGS) entry which is preliminary data.</text>
</comment>
<feature type="coiled-coil region" evidence="1">
    <location>
        <begin position="997"/>
        <end position="1024"/>
    </location>
</feature>
<dbReference type="OMA" id="KELEYEC"/>
<dbReference type="GeneID" id="5854689"/>
<evidence type="ECO:0000256" key="1">
    <source>
        <dbReference type="SAM" id="Coils"/>
    </source>
</evidence>
<dbReference type="STRING" id="425265.A8Q5A7"/>
<feature type="region of interest" description="Disordered" evidence="2">
    <location>
        <begin position="357"/>
        <end position="405"/>
    </location>
</feature>
<dbReference type="VEuPathDB" id="FungiDB:MGL_2766"/>
<keyword evidence="1" id="KW-0175">Coiled coil</keyword>
<gene>
    <name evidence="3" type="ORF">MGL_2766</name>
</gene>
<accession>A8Q5A7</accession>
<feature type="compositionally biased region" description="Acidic residues" evidence="2">
    <location>
        <begin position="768"/>
        <end position="780"/>
    </location>
</feature>
<feature type="compositionally biased region" description="Low complexity" evidence="2">
    <location>
        <begin position="514"/>
        <end position="524"/>
    </location>
</feature>
<feature type="region of interest" description="Disordered" evidence="2">
    <location>
        <begin position="226"/>
        <end position="276"/>
    </location>
</feature>
<dbReference type="InParanoid" id="A8Q5A7"/>
<proteinExistence type="predicted"/>
<feature type="region of interest" description="Disordered" evidence="2">
    <location>
        <begin position="908"/>
        <end position="948"/>
    </location>
</feature>
<dbReference type="AlphaFoldDB" id="A8Q5A7"/>
<feature type="region of interest" description="Disordered" evidence="2">
    <location>
        <begin position="717"/>
        <end position="792"/>
    </location>
</feature>
<feature type="compositionally biased region" description="Polar residues" evidence="2">
    <location>
        <begin position="175"/>
        <end position="185"/>
    </location>
</feature>
<feature type="compositionally biased region" description="Polar residues" evidence="2">
    <location>
        <begin position="392"/>
        <end position="405"/>
    </location>
</feature>
<evidence type="ECO:0000313" key="3">
    <source>
        <dbReference type="EMBL" id="EDP43170.1"/>
    </source>
</evidence>
<feature type="compositionally biased region" description="Polar residues" evidence="2">
    <location>
        <begin position="235"/>
        <end position="248"/>
    </location>
</feature>
<dbReference type="OrthoDB" id="2564267at2759"/>
<organism evidence="3 4">
    <name type="scientific">Malassezia globosa (strain ATCC MYA-4612 / CBS 7966)</name>
    <name type="common">Dandruff-associated fungus</name>
    <dbReference type="NCBI Taxonomy" id="425265"/>
    <lineage>
        <taxon>Eukaryota</taxon>
        <taxon>Fungi</taxon>
        <taxon>Dikarya</taxon>
        <taxon>Basidiomycota</taxon>
        <taxon>Ustilaginomycotina</taxon>
        <taxon>Malasseziomycetes</taxon>
        <taxon>Malasseziales</taxon>
        <taxon>Malasseziaceae</taxon>
        <taxon>Malassezia</taxon>
    </lineage>
</organism>